<reference evidence="5" key="1">
    <citation type="submission" date="2023-06" db="EMBL/GenBank/DDBJ databases">
        <title>Genome-scale phylogeny and comparative genomics of the fungal order Sordariales.</title>
        <authorList>
            <consortium name="Lawrence Berkeley National Laboratory"/>
            <person name="Hensen N."/>
            <person name="Bonometti L."/>
            <person name="Westerberg I."/>
            <person name="Brannstrom I.O."/>
            <person name="Guillou S."/>
            <person name="Cros-Aarteil S."/>
            <person name="Calhoun S."/>
            <person name="Haridas S."/>
            <person name="Kuo A."/>
            <person name="Mondo S."/>
            <person name="Pangilinan J."/>
            <person name="Riley R."/>
            <person name="Labutti K."/>
            <person name="Andreopoulos B."/>
            <person name="Lipzen A."/>
            <person name="Chen C."/>
            <person name="Yanf M."/>
            <person name="Daum C."/>
            <person name="Ng V."/>
            <person name="Clum A."/>
            <person name="Steindorff A."/>
            <person name="Ohm R."/>
            <person name="Martin F."/>
            <person name="Silar P."/>
            <person name="Natvig D."/>
            <person name="Lalanne C."/>
            <person name="Gautier V."/>
            <person name="Ament-Velasquez S.L."/>
            <person name="Kruys A."/>
            <person name="Hutchinson M.I."/>
            <person name="Powell A.J."/>
            <person name="Barry K."/>
            <person name="Miller A.N."/>
            <person name="Grigoriev I.V."/>
            <person name="Debuchy R."/>
            <person name="Gladieux P."/>
            <person name="Thoren M.H."/>
            <person name="Johannesson H."/>
        </authorList>
    </citation>
    <scope>NUCLEOTIDE SEQUENCE</scope>
    <source>
        <strain evidence="5">8032-3</strain>
    </source>
</reference>
<feature type="domain" description="U3 small nucleolar RNA-associated protein 20 N-terminal" evidence="2">
    <location>
        <begin position="907"/>
        <end position="1506"/>
    </location>
</feature>
<dbReference type="SUPFAM" id="SSF48371">
    <property type="entry name" value="ARM repeat"/>
    <property type="match status" value="2"/>
</dbReference>
<dbReference type="InterPro" id="IPR011989">
    <property type="entry name" value="ARM-like"/>
</dbReference>
<dbReference type="RefSeq" id="XP_060286220.1">
    <property type="nucleotide sequence ID" value="XM_060423464.1"/>
</dbReference>
<sequence length="2621" mass="294460">MPSTSSGRIMKARRATKLTLHAKQHRWESFSRKISKLHSLDPLRKVRRHDLDAEDLSATTSYLRNGLDKWSELNVSRPFAAFKRDVLPLTESLAQILHFEARIMDLLAKYISLQEKESLEPLLDLLTAFAHDLGTRFEKHYPRALGLIVSIAGRPGDVEVIEWTFAAMAFLFKYLSRLLVPDLRPTYDAIAPLLGKARNPGHIARFAAEAMSFLVKKAAAPGNRETALPLLVEHARKDLESVAGTRQFELYSQGVMTMFAEAIKSTGFAHTVHSTGSGTFLALIAAVPDAELVPGSEQAVWTDVCCGVLTSIIHHSTVQTFTTVEEAIVEAADAAVDESNTAEFSWRPVVFARLLGTMAGVRRGARVSDWPALIKALSKTLERLTKFPDNITNVHVDFLWQGVVVNTAIVWNQAPMDALIPSISQLMGALTREPLMRCYIPFCSYFADLNSDRFRSLFQKHFERFIMVHWSDTDNEEMLCTLLPHMAEIGALTPDNEKDGCALPQSWQGQIVGKFERLEITPFPERGSYDKDPKEWRDKCLPKYSALLQVLESTSVHPSTNARIAELLLRKLKLALRPSSSPTTEEANFIVSHGFHAYLRMAKPSGTLDTSISPLLRAATPRFCHLPGFLEALLAYEEAISKLTPDKPMSDSSESPEAEENPLVKSLVHNLSTPSHRLRLASLRNLETLEATPDQNSALAIMLQVEQTPLDLQNARTISVHLRKLGQTYANLDSNSWLRQAIPAFLFGMMTVKLSPVWDDAVEAMKQIASDKSGEEIIATLAFDWMEITSKRWDGPGRQSLGSRRPYLSDFECLNWMKLQEAAKLTGSVLSQPSHAILQTFEDGQETVSPRPDDARTRALKVLSALPAIAEKRSRKFVPYLLSFTSEDDIPVDESDDEPAKSPEDGWSLQDRKALVGVFAQFNNPRVLYQSQRAYDSLLRLIANGDVDIQKPSLKAILAWKQEGVKPYQEHLEYLLDEARFRNELTVLFQGDQKIRAEHRAELMPVLLRLLYGRTISKKGAASGRHGLHNTRLAVIRSLNVDDVGSFLDIALGSLRGIQIVDASGIREATFSKEMVPARKLVGLLNMVEAIINELGTSVLSYMEALVNTVLYCVIWASRQLEEDYGDVEEEETTSHTSLFKVARTTALKCVCKLFQNTQSFDWTPYKDAIVREVISPRIDKLPRDSTQGVSWTWQLLATWSVLPAPAMFLSIDDRILPRVVDCLEIEKTKDEVKVFALSIVRNLVKLALAPAAESEYNELIKSELLDPNVDLIFKRIGDLLRDQHDIGRDLLEAAIETVVELAPIVEKSKNVEDMVDISTFLLQQPSRKVNPKVKGSILLILKQFITRQEVQGNANLKSRVYDTIVPLFSYFKDRNNRQALAEVLVVFASQEPSLQEVAALCSDLNAYVENRLDEPDYNKRLSAFNAISREREVPFTIGQWSAFLHNMVFFIQQDEEFGVLSTNSADGLCKFIGAAKSVWDGPEQEAYANLLSTIILPELYAGAREVSETVRREHLRVFAFLVSHLREWAPISDLSVLVPESDEDTENAFFFHILSPAVNRQLQALRLLQQANDRAGMQSKNVSQFFIPLLEHFIFDRPEGGDDHGLAAQATNTVASLAMSLEWQQYRAVLRRFISFIESKPDFQKRVIRLLEKVVDSLRAAISEKADGDSMDLDRGIGPRRLARTLPSQEKVSDEIVGAALPSLVKYLHEKDETTVSARVPVGVIIVKLLKLLPSQILDQKLPAVLTDICHILRSKAWESREMARETLAKITCILGAQGFGFVLKELRGALTRGYQLHVLSYTLHSILVTVIPEFNQGELDYCLPSIVAVIMDDVFGVTGQEKDAEGYSTQMKEVKSSKSQDSMELIAKNASIIHLVDLVHPLQSLLLEKLDLRIVRKIEDLLSRITSGLLQNPAAESRDTLVFAYEVIQEVYKSQKPQAEPKIDPRLKRYLVQKGAKKNDRGTTTKHTYKLVRFALDIIRSSVKKHDSLRTAANIAGFLPILGDAVVGGEDEVRTAAFKLLTVIVKMPSKTDDFVNLYKVAAKEAIKGISMSSSTSSDLAQSALKLLSVLMRDKREIPVKDAAVDMLLGRLKDDLTEPLYRHVTFNFLRSVLDRKVETAVVYDTLDYVGTVMITNDDKDTRDLARGAFFQFLREYPQKKSRWTKQLSFIVANLKYEREGGRLSVMEVIHLLLMKSADDFVQEVAATCFIPLVFVVANDDSERCRLAAGGLVKEIFRRADKEHLQKFLTLLRSWLQQDENPAVLKLALEAFGFYFEAREASAKDKKDLGLVVDKATEILAGQETGEAGWELANASLQLVQVLLEKYPHKILSRESQDLWDGIHESLSHQHGTVRLTSIKLLSMYLADFASNTKAGTAQETFSGSHGLELDREDIFDLAKLTLGIFTAPEVDEALAEEAVRVLVFLGGYLESHVRGADPEESEDEDTNEPEQKERRTGLGYLFWKLAAVVRRESRPNYQSLIPKVAAMDVLEAFCVKSPNEVLLPNIKTILRPLRNLSDPSIPSPFSTDEAFKTKYDDLKSKAQAIMDLLQKKLGTAEYTKNLLAVGADIRGRREQRSSKRKIEAITQPEKYGRDKRKKFEKKRERRKVKGQQHRDLRRGY</sequence>
<dbReference type="Pfam" id="PF20416">
    <property type="entry name" value="UTP20"/>
    <property type="match status" value="1"/>
</dbReference>
<keyword evidence="6" id="KW-1185">Reference proteome</keyword>
<organism evidence="5 6">
    <name type="scientific">Phialemonium atrogriseum</name>
    <dbReference type="NCBI Taxonomy" id="1093897"/>
    <lineage>
        <taxon>Eukaryota</taxon>
        <taxon>Fungi</taxon>
        <taxon>Dikarya</taxon>
        <taxon>Ascomycota</taxon>
        <taxon>Pezizomycotina</taxon>
        <taxon>Sordariomycetes</taxon>
        <taxon>Sordariomycetidae</taxon>
        <taxon>Cephalothecales</taxon>
        <taxon>Cephalothecaceae</taxon>
        <taxon>Phialemonium</taxon>
    </lineage>
</organism>
<evidence type="ECO:0000313" key="6">
    <source>
        <dbReference type="Proteomes" id="UP001244011"/>
    </source>
</evidence>
<dbReference type="GeneID" id="85306651"/>
<dbReference type="GO" id="GO:0032040">
    <property type="term" value="C:small-subunit processome"/>
    <property type="evidence" value="ECO:0007669"/>
    <property type="project" value="TreeGrafter"/>
</dbReference>
<evidence type="ECO:0000256" key="1">
    <source>
        <dbReference type="SAM" id="MobiDB-lite"/>
    </source>
</evidence>
<dbReference type="InterPro" id="IPR016024">
    <property type="entry name" value="ARM-type_fold"/>
</dbReference>
<evidence type="ECO:0000259" key="3">
    <source>
        <dbReference type="Pfam" id="PF20416"/>
    </source>
</evidence>
<evidence type="ECO:0000313" key="5">
    <source>
        <dbReference type="EMBL" id="KAK1770007.1"/>
    </source>
</evidence>
<dbReference type="PANTHER" id="PTHR17695">
    <property type="entry name" value="SMALL SUBUNIT PROCESSOME COMPONENT 20 HOMOLOG"/>
    <property type="match status" value="1"/>
</dbReference>
<gene>
    <name evidence="5" type="ORF">QBC33DRAFT_309245</name>
</gene>
<dbReference type="GO" id="GO:0030686">
    <property type="term" value="C:90S preribosome"/>
    <property type="evidence" value="ECO:0007669"/>
    <property type="project" value="TreeGrafter"/>
</dbReference>
<dbReference type="InterPro" id="IPR011430">
    <property type="entry name" value="UTP20_N"/>
</dbReference>
<protein>
    <submittedName>
        <fullName evidence="5">U3 snoRNP protein</fullName>
    </submittedName>
</protein>
<feature type="compositionally biased region" description="Basic residues" evidence="1">
    <location>
        <begin position="2594"/>
        <end position="2612"/>
    </location>
</feature>
<feature type="compositionally biased region" description="Acidic residues" evidence="1">
    <location>
        <begin position="2439"/>
        <end position="2449"/>
    </location>
</feature>
<evidence type="ECO:0000259" key="2">
    <source>
        <dbReference type="Pfam" id="PF07539"/>
    </source>
</evidence>
<feature type="domain" description="U3 small nucleolar RNA-associated protein 20 C-terminal" evidence="4">
    <location>
        <begin position="2352"/>
        <end position="2611"/>
    </location>
</feature>
<dbReference type="Pfam" id="PF07539">
    <property type="entry name" value="UTP20_N"/>
    <property type="match status" value="1"/>
</dbReference>
<feature type="region of interest" description="Disordered" evidence="1">
    <location>
        <begin position="2574"/>
        <end position="2621"/>
    </location>
</feature>
<dbReference type="InterPro" id="IPR046523">
    <property type="entry name" value="UTP20_dom"/>
</dbReference>
<dbReference type="Pfam" id="PF23099">
    <property type="entry name" value="UTP20_C"/>
    <property type="match status" value="1"/>
</dbReference>
<dbReference type="PANTHER" id="PTHR17695:SF11">
    <property type="entry name" value="SMALL SUBUNIT PROCESSOME COMPONENT 20 HOMOLOG"/>
    <property type="match status" value="1"/>
</dbReference>
<name>A0AAJ0FJK1_9PEZI</name>
<proteinExistence type="predicted"/>
<dbReference type="EMBL" id="MU839001">
    <property type="protein sequence ID" value="KAK1770007.1"/>
    <property type="molecule type" value="Genomic_DNA"/>
</dbReference>
<dbReference type="Proteomes" id="UP001244011">
    <property type="component" value="Unassembled WGS sequence"/>
</dbReference>
<evidence type="ECO:0000259" key="4">
    <source>
        <dbReference type="Pfam" id="PF23099"/>
    </source>
</evidence>
<comment type="caution">
    <text evidence="5">The sequence shown here is derived from an EMBL/GenBank/DDBJ whole genome shotgun (WGS) entry which is preliminary data.</text>
</comment>
<feature type="domain" description="U3 small nucleolar RNA-associated protein 20" evidence="3">
    <location>
        <begin position="1712"/>
        <end position="1930"/>
    </location>
</feature>
<feature type="compositionally biased region" description="Basic and acidic residues" evidence="1">
    <location>
        <begin position="2574"/>
        <end position="2584"/>
    </location>
</feature>
<dbReference type="InterPro" id="IPR057525">
    <property type="entry name" value="UTP20_C"/>
</dbReference>
<dbReference type="InterPro" id="IPR052575">
    <property type="entry name" value="SSU_processome_comp_20"/>
</dbReference>
<dbReference type="Gene3D" id="1.25.10.10">
    <property type="entry name" value="Leucine-rich Repeat Variant"/>
    <property type="match status" value="2"/>
</dbReference>
<feature type="region of interest" description="Disordered" evidence="1">
    <location>
        <begin position="2435"/>
        <end position="2454"/>
    </location>
</feature>
<accession>A0AAJ0FJK1</accession>